<keyword evidence="4" id="KW-1003">Cell membrane</keyword>
<comment type="caution">
    <text evidence="15">The sequence shown here is derived from an EMBL/GenBank/DDBJ whole genome shotgun (WGS) entry which is preliminary data.</text>
</comment>
<dbReference type="PROSITE" id="PS50109">
    <property type="entry name" value="HIS_KIN"/>
    <property type="match status" value="1"/>
</dbReference>
<dbReference type="GO" id="GO:0005524">
    <property type="term" value="F:ATP binding"/>
    <property type="evidence" value="ECO:0007669"/>
    <property type="project" value="UniProtKB-KW"/>
</dbReference>
<dbReference type="GO" id="GO:0000155">
    <property type="term" value="F:phosphorelay sensor kinase activity"/>
    <property type="evidence" value="ECO:0007669"/>
    <property type="project" value="InterPro"/>
</dbReference>
<dbReference type="Pfam" id="PF00672">
    <property type="entry name" value="HAMP"/>
    <property type="match status" value="1"/>
</dbReference>
<evidence type="ECO:0000256" key="4">
    <source>
        <dbReference type="ARBA" id="ARBA00022475"/>
    </source>
</evidence>
<dbReference type="RefSeq" id="WP_101807847.1">
    <property type="nucleotide sequence ID" value="NZ_NFEZ01000003.1"/>
</dbReference>
<dbReference type="InterPro" id="IPR050640">
    <property type="entry name" value="Bact_2-comp_sensor_kinase"/>
</dbReference>
<keyword evidence="5" id="KW-0597">Phosphoprotein</keyword>
<dbReference type="PANTHER" id="PTHR34220">
    <property type="entry name" value="SENSOR HISTIDINE KINASE YPDA"/>
    <property type="match status" value="1"/>
</dbReference>
<dbReference type="InterPro" id="IPR003594">
    <property type="entry name" value="HATPase_dom"/>
</dbReference>
<dbReference type="InterPro" id="IPR003660">
    <property type="entry name" value="HAMP_dom"/>
</dbReference>
<keyword evidence="10" id="KW-0902">Two-component regulatory system</keyword>
<dbReference type="GO" id="GO:0005886">
    <property type="term" value="C:plasma membrane"/>
    <property type="evidence" value="ECO:0007669"/>
    <property type="project" value="UniProtKB-SubCell"/>
</dbReference>
<reference evidence="15 16" key="1">
    <citation type="submission" date="2017-05" db="EMBL/GenBank/DDBJ databases">
        <title>Functional genome analysis of Paenibacillus pasadenensis strain R16: insights on endophytic life style and antifungal activity.</title>
        <authorList>
            <person name="Passera A."/>
            <person name="Marcolungo L."/>
            <person name="Casati P."/>
            <person name="Brasca M."/>
            <person name="Quaglino F."/>
            <person name="Delledonne M."/>
        </authorList>
    </citation>
    <scope>NUCLEOTIDE SEQUENCE [LARGE SCALE GENOMIC DNA]</scope>
    <source>
        <strain evidence="15 16">R16</strain>
    </source>
</reference>
<dbReference type="SUPFAM" id="SSF55874">
    <property type="entry name" value="ATPase domain of HSP90 chaperone/DNA topoisomerase II/histidine kinase"/>
    <property type="match status" value="1"/>
</dbReference>
<keyword evidence="16" id="KW-1185">Reference proteome</keyword>
<dbReference type="InterPro" id="IPR010559">
    <property type="entry name" value="Sig_transdc_His_kin_internal"/>
</dbReference>
<dbReference type="Proteomes" id="UP000234789">
    <property type="component" value="Unassembled WGS sequence"/>
</dbReference>
<dbReference type="InterPro" id="IPR036890">
    <property type="entry name" value="HATPase_C_sf"/>
</dbReference>
<name>A0A2N5N8N0_9BACL</name>
<dbReference type="CDD" id="cd06225">
    <property type="entry name" value="HAMP"/>
    <property type="match status" value="1"/>
</dbReference>
<keyword evidence="9" id="KW-0067">ATP-binding</keyword>
<feature type="transmembrane region" description="Helical" evidence="12">
    <location>
        <begin position="284"/>
        <end position="303"/>
    </location>
</feature>
<evidence type="ECO:0000256" key="7">
    <source>
        <dbReference type="ARBA" id="ARBA00022741"/>
    </source>
</evidence>
<evidence type="ECO:0000256" key="12">
    <source>
        <dbReference type="SAM" id="Phobius"/>
    </source>
</evidence>
<organism evidence="15 16">
    <name type="scientific">Paenibacillus pasadenensis</name>
    <dbReference type="NCBI Taxonomy" id="217090"/>
    <lineage>
        <taxon>Bacteria</taxon>
        <taxon>Bacillati</taxon>
        <taxon>Bacillota</taxon>
        <taxon>Bacilli</taxon>
        <taxon>Bacillales</taxon>
        <taxon>Paenibacillaceae</taxon>
        <taxon>Paenibacillus</taxon>
    </lineage>
</organism>
<dbReference type="SMART" id="SM00387">
    <property type="entry name" value="HATPase_c"/>
    <property type="match status" value="1"/>
</dbReference>
<dbReference type="PRINTS" id="PR00344">
    <property type="entry name" value="BCTRLSENSOR"/>
</dbReference>
<evidence type="ECO:0000313" key="16">
    <source>
        <dbReference type="Proteomes" id="UP000234789"/>
    </source>
</evidence>
<dbReference type="Pfam" id="PF02518">
    <property type="entry name" value="HATPase_c"/>
    <property type="match status" value="1"/>
</dbReference>
<dbReference type="EC" id="2.7.13.3" evidence="3"/>
<keyword evidence="7" id="KW-0547">Nucleotide-binding</keyword>
<keyword evidence="12" id="KW-0812">Transmembrane</keyword>
<keyword evidence="12" id="KW-1133">Transmembrane helix</keyword>
<keyword evidence="8 15" id="KW-0418">Kinase</keyword>
<evidence type="ECO:0000313" key="15">
    <source>
        <dbReference type="EMBL" id="PLT46692.1"/>
    </source>
</evidence>
<dbReference type="Gene3D" id="6.10.340.10">
    <property type="match status" value="1"/>
</dbReference>
<evidence type="ECO:0000256" key="11">
    <source>
        <dbReference type="ARBA" id="ARBA00023136"/>
    </source>
</evidence>
<proteinExistence type="predicted"/>
<sequence length="580" mass="65449">MWMFSRLNILQRTFLLILIAAVLILATAFGSLQYAYSIYDKQLYDKSHRLLNLSSTVIDRELQKLEALSLGILSDSQVQVGLKQLWEGSSDYAGYQIRKQLTERLFKQISSSERYVQSVQVIDATGTISRYGASPSFTEAKYASVIEASEEGRGGVRWFYPDEGDSTLMLVRQIRAYEPMTLKRIGVLILRVNMERLIEDYAGFASTDSDIIVQTGGRVLFPYQGEGAAASPHALADDGYRIVKKGGETIFLSYKKSAYMGWAYVNSVPYEGIFQKIIHLKNTLLAVFALLLVLLLVIGRGFAKSLTRPIRSLISQMKEVQHGQLEQIDVAAFAPPSQQLDEIGQLHRTFRLMIARINTLIRENYANQILLKETEFKALQAQINPHFLYNALDSIHWLAQKNAQPQISSMVLSLGYLLRASISNKKKVITLEEELATVRHYATIQKHRFRDRFDFAVDIPERVMEVRLPKLTLQPLIENAILYALEPFIEPCRIRVYLDREHPDGLEIVVEDSGPGIDPEQLQKIWAGEVETRGTGIGLLNIKDRLRLAFGNAGGIEVESARGGGTRVRVRLPLPEEDPS</sequence>
<dbReference type="SMART" id="SM00304">
    <property type="entry name" value="HAMP"/>
    <property type="match status" value="1"/>
</dbReference>
<feature type="domain" description="Histidine kinase" evidence="13">
    <location>
        <begin position="473"/>
        <end position="576"/>
    </location>
</feature>
<dbReference type="SUPFAM" id="SSF158472">
    <property type="entry name" value="HAMP domain-like"/>
    <property type="match status" value="1"/>
</dbReference>
<evidence type="ECO:0000256" key="9">
    <source>
        <dbReference type="ARBA" id="ARBA00022840"/>
    </source>
</evidence>
<dbReference type="EMBL" id="NFEZ01000003">
    <property type="protein sequence ID" value="PLT46692.1"/>
    <property type="molecule type" value="Genomic_DNA"/>
</dbReference>
<evidence type="ECO:0000256" key="5">
    <source>
        <dbReference type="ARBA" id="ARBA00022553"/>
    </source>
</evidence>
<keyword evidence="6" id="KW-0808">Transferase</keyword>
<evidence type="ECO:0000256" key="6">
    <source>
        <dbReference type="ARBA" id="ARBA00022679"/>
    </source>
</evidence>
<protein>
    <recommendedName>
        <fullName evidence="3">histidine kinase</fullName>
        <ecNumber evidence="3">2.7.13.3</ecNumber>
    </recommendedName>
</protein>
<comment type="subcellular location">
    <subcellularLocation>
        <location evidence="2">Cell membrane</location>
        <topology evidence="2">Multi-pass membrane protein</topology>
    </subcellularLocation>
</comment>
<dbReference type="AlphaFoldDB" id="A0A2N5N8N0"/>
<keyword evidence="11 12" id="KW-0472">Membrane</keyword>
<evidence type="ECO:0000256" key="2">
    <source>
        <dbReference type="ARBA" id="ARBA00004651"/>
    </source>
</evidence>
<dbReference type="Pfam" id="PF06580">
    <property type="entry name" value="His_kinase"/>
    <property type="match status" value="1"/>
</dbReference>
<evidence type="ECO:0000259" key="14">
    <source>
        <dbReference type="PROSITE" id="PS50885"/>
    </source>
</evidence>
<evidence type="ECO:0000256" key="1">
    <source>
        <dbReference type="ARBA" id="ARBA00000085"/>
    </source>
</evidence>
<evidence type="ECO:0000256" key="10">
    <source>
        <dbReference type="ARBA" id="ARBA00023012"/>
    </source>
</evidence>
<dbReference type="PANTHER" id="PTHR34220:SF7">
    <property type="entry name" value="SENSOR HISTIDINE KINASE YPDA"/>
    <property type="match status" value="1"/>
</dbReference>
<dbReference type="PROSITE" id="PS50885">
    <property type="entry name" value="HAMP"/>
    <property type="match status" value="1"/>
</dbReference>
<feature type="domain" description="HAMP" evidence="14">
    <location>
        <begin position="304"/>
        <end position="362"/>
    </location>
</feature>
<gene>
    <name evidence="15" type="ORF">B8V81_0916</name>
</gene>
<dbReference type="Gene3D" id="3.30.565.10">
    <property type="entry name" value="Histidine kinase-like ATPase, C-terminal domain"/>
    <property type="match status" value="1"/>
</dbReference>
<dbReference type="InterPro" id="IPR005467">
    <property type="entry name" value="His_kinase_dom"/>
</dbReference>
<accession>A0A2N5N8N0</accession>
<evidence type="ECO:0000256" key="8">
    <source>
        <dbReference type="ARBA" id="ARBA00022777"/>
    </source>
</evidence>
<evidence type="ECO:0000259" key="13">
    <source>
        <dbReference type="PROSITE" id="PS50109"/>
    </source>
</evidence>
<dbReference type="InterPro" id="IPR004358">
    <property type="entry name" value="Sig_transdc_His_kin-like_C"/>
</dbReference>
<comment type="catalytic activity">
    <reaction evidence="1">
        <text>ATP + protein L-histidine = ADP + protein N-phospho-L-histidine.</text>
        <dbReference type="EC" id="2.7.13.3"/>
    </reaction>
</comment>
<evidence type="ECO:0000256" key="3">
    <source>
        <dbReference type="ARBA" id="ARBA00012438"/>
    </source>
</evidence>